<organism evidence="3 4">
    <name type="scientific">Plesiomonas shigelloides</name>
    <name type="common">Aeromonas shigelloides</name>
    <dbReference type="NCBI Taxonomy" id="703"/>
    <lineage>
        <taxon>Bacteria</taxon>
        <taxon>Pseudomonadati</taxon>
        <taxon>Pseudomonadota</taxon>
        <taxon>Gammaproteobacteria</taxon>
        <taxon>Enterobacterales</taxon>
        <taxon>Enterobacteriaceae</taxon>
        <taxon>Plesiomonas</taxon>
    </lineage>
</organism>
<proteinExistence type="predicted"/>
<dbReference type="Pfam" id="PF08874">
    <property type="entry name" value="DUF1835"/>
    <property type="match status" value="1"/>
</dbReference>
<comment type="caution">
    <text evidence="3">The sequence shown here is derived from an EMBL/GenBank/DDBJ whole genome shotgun (WGS) entry which is preliminary data.</text>
</comment>
<dbReference type="InterPro" id="IPR022123">
    <property type="entry name" value="DUF3658"/>
</dbReference>
<dbReference type="Pfam" id="PF12395">
    <property type="entry name" value="DUF3658"/>
    <property type="match status" value="1"/>
</dbReference>
<dbReference type="EMBL" id="JAFNAA010000016">
    <property type="protein sequence ID" value="MBO1109244.1"/>
    <property type="molecule type" value="Genomic_DNA"/>
</dbReference>
<evidence type="ECO:0000259" key="1">
    <source>
        <dbReference type="Pfam" id="PF08874"/>
    </source>
</evidence>
<evidence type="ECO:0000313" key="3">
    <source>
        <dbReference type="EMBL" id="MBO1109244.1"/>
    </source>
</evidence>
<accession>A0A8I1W7F3</accession>
<reference evidence="3" key="1">
    <citation type="submission" date="2021-03" db="EMBL/GenBank/DDBJ databases">
        <title>Plesiomonas shigelloides zfcc0051, isolated from zebrafish feces.</title>
        <authorList>
            <person name="Vanderhoek Z."/>
            <person name="Gaulke C."/>
        </authorList>
    </citation>
    <scope>NUCLEOTIDE SEQUENCE</scope>
    <source>
        <strain evidence="3">Zfcc0051</strain>
    </source>
</reference>
<evidence type="ECO:0000259" key="2">
    <source>
        <dbReference type="Pfam" id="PF12395"/>
    </source>
</evidence>
<dbReference type="InterPro" id="IPR014973">
    <property type="entry name" value="DUF1835"/>
</dbReference>
<name>A0A8I1W7F3_PLESH</name>
<feature type="domain" description="DUF1835" evidence="1">
    <location>
        <begin position="7"/>
        <end position="106"/>
    </location>
</feature>
<dbReference type="Proteomes" id="UP000664658">
    <property type="component" value="Unassembled WGS sequence"/>
</dbReference>
<gene>
    <name evidence="3" type="ORF">J2R62_13660</name>
</gene>
<feature type="domain" description="DUF3658" evidence="2">
    <location>
        <begin position="158"/>
        <end position="253"/>
    </location>
</feature>
<sequence length="272" mass="30982">MVTENMHIISEHHCASVLRDMLRRQGRHQDKVVLFGDALCHGRLSLDRRHYWRELMRGKPAFPFTPYELSLVLNNMQRPLDMLPQWLVHESPVWLWCSDSLQDELMRCQLLRHVPPQQAGLFHVVRYAARGRTSSGATLPYTAQYPAAAHLAECELHAEPVTAADIQAATRLWQQLEADNEPLRYRSEGKIISAPESFYDAVLLNAADEGWNKALMLVARASACLSDSPGHEFLLMRLAHLIEQGTLLARHTEHYWPEVDVCLPQEQAIPAA</sequence>
<protein>
    <submittedName>
        <fullName evidence="3">DUF1835 domain-containing protein</fullName>
    </submittedName>
</protein>
<dbReference type="AlphaFoldDB" id="A0A8I1W7F3"/>
<dbReference type="RefSeq" id="WP_207542450.1">
    <property type="nucleotide sequence ID" value="NZ_JAFNAA010000016.1"/>
</dbReference>
<evidence type="ECO:0000313" key="4">
    <source>
        <dbReference type="Proteomes" id="UP000664658"/>
    </source>
</evidence>